<name>A0A553ICC4_9PEZI</name>
<gene>
    <name evidence="1" type="ORF">FHL15_001059</name>
</gene>
<comment type="caution">
    <text evidence="1">The sequence shown here is derived from an EMBL/GenBank/DDBJ whole genome shotgun (WGS) entry which is preliminary data.</text>
</comment>
<dbReference type="EMBL" id="VFLP01000004">
    <property type="protein sequence ID" value="TRX97849.1"/>
    <property type="molecule type" value="Genomic_DNA"/>
</dbReference>
<keyword evidence="2" id="KW-1185">Reference proteome</keyword>
<protein>
    <submittedName>
        <fullName evidence="1">Uncharacterized protein</fullName>
    </submittedName>
</protein>
<proteinExistence type="predicted"/>
<organism evidence="1 2">
    <name type="scientific">Xylaria flabelliformis</name>
    <dbReference type="NCBI Taxonomy" id="2512241"/>
    <lineage>
        <taxon>Eukaryota</taxon>
        <taxon>Fungi</taxon>
        <taxon>Dikarya</taxon>
        <taxon>Ascomycota</taxon>
        <taxon>Pezizomycotina</taxon>
        <taxon>Sordariomycetes</taxon>
        <taxon>Xylariomycetidae</taxon>
        <taxon>Xylariales</taxon>
        <taxon>Xylariaceae</taxon>
        <taxon>Xylaria</taxon>
    </lineage>
</organism>
<reference evidence="2" key="1">
    <citation type="submission" date="2019-06" db="EMBL/GenBank/DDBJ databases">
        <title>Draft genome sequence of the griseofulvin-producing fungus Xylaria cubensis strain G536.</title>
        <authorList>
            <person name="Mead M.E."/>
            <person name="Raja H.A."/>
            <person name="Steenwyk J.L."/>
            <person name="Knowles S.L."/>
            <person name="Oberlies N.H."/>
            <person name="Rokas A."/>
        </authorList>
    </citation>
    <scope>NUCLEOTIDE SEQUENCE [LARGE SCALE GENOMIC DNA]</scope>
    <source>
        <strain evidence="2">G536</strain>
    </source>
</reference>
<evidence type="ECO:0000313" key="1">
    <source>
        <dbReference type="EMBL" id="TRX97849.1"/>
    </source>
</evidence>
<dbReference type="AlphaFoldDB" id="A0A553ICC4"/>
<dbReference type="OrthoDB" id="10287432at2759"/>
<accession>A0A553ICC4</accession>
<sequence length="244" mass="27885">MVSSIPPEVSNSQIMDLLLIMREDIATMRENMATIREDMAVIKDIMATKEDMNKGFDNIWLELQRSVHPMERNIDEVMVVPEVKSQIMDLLLSMNAKMATKEDAGKGFDNGCLERKIHFITIEGKIDEVMAKGENNARDLKRDLAATDRRIDLMDKILAVELKKTQTISASSFKHMKTLSAIGLEDIANQLKTNFEKIGIRLKSMNDTLKVHEERTELEAGNRTNTLLLEKSFLEIRDESLFRK</sequence>
<dbReference type="Proteomes" id="UP000319160">
    <property type="component" value="Unassembled WGS sequence"/>
</dbReference>
<evidence type="ECO:0000313" key="2">
    <source>
        <dbReference type="Proteomes" id="UP000319160"/>
    </source>
</evidence>